<feature type="transmembrane region" description="Helical" evidence="6">
    <location>
        <begin position="147"/>
        <end position="170"/>
    </location>
</feature>
<accession>C0DZU6</accession>
<feature type="transmembrane region" description="Helical" evidence="6">
    <location>
        <begin position="245"/>
        <end position="266"/>
    </location>
</feature>
<feature type="transmembrane region" description="Helical" evidence="6">
    <location>
        <begin position="416"/>
        <end position="438"/>
    </location>
</feature>
<evidence type="ECO:0000256" key="4">
    <source>
        <dbReference type="ARBA" id="ARBA00022989"/>
    </source>
</evidence>
<dbReference type="InterPro" id="IPR050833">
    <property type="entry name" value="Poly_Biosynth_Transport"/>
</dbReference>
<keyword evidence="5 6" id="KW-0472">Membrane</keyword>
<reference evidence="7 8" key="1">
    <citation type="submission" date="2009-01" db="EMBL/GenBank/DDBJ databases">
        <authorList>
            <person name="Fulton L."/>
            <person name="Clifton S."/>
            <person name="Chinwalla A.T."/>
            <person name="Mitreva M."/>
            <person name="Sodergren E."/>
            <person name="Weinstock G."/>
            <person name="Clifton S."/>
            <person name="Dooling D.J."/>
            <person name="Fulton B."/>
            <person name="Minx P."/>
            <person name="Pepin K.H."/>
            <person name="Johnson M."/>
            <person name="Bhonagiri V."/>
            <person name="Nash W.E."/>
            <person name="Mardis E.R."/>
            <person name="Wilson R.K."/>
        </authorList>
    </citation>
    <scope>NUCLEOTIDE SEQUENCE [LARGE SCALE GENOMIC DNA]</scope>
    <source>
        <strain evidence="7 8">ATCC 33806</strain>
    </source>
</reference>
<feature type="transmembrane region" description="Helical" evidence="6">
    <location>
        <begin position="21"/>
        <end position="44"/>
    </location>
</feature>
<dbReference type="RefSeq" id="WP_005519426.1">
    <property type="nucleotide sequence ID" value="NZ_EQ973328.1"/>
</dbReference>
<comment type="subcellular location">
    <subcellularLocation>
        <location evidence="1">Cell membrane</location>
        <topology evidence="1">Multi-pass membrane protein</topology>
    </subcellularLocation>
</comment>
<feature type="transmembrane region" description="Helical" evidence="6">
    <location>
        <begin position="56"/>
        <end position="73"/>
    </location>
</feature>
<feature type="transmembrane region" description="Helical" evidence="6">
    <location>
        <begin position="114"/>
        <end position="135"/>
    </location>
</feature>
<gene>
    <name evidence="7" type="ORF">CORMATOL_00242</name>
</gene>
<comment type="caution">
    <text evidence="7">The sequence shown here is derived from an EMBL/GenBank/DDBJ whole genome shotgun (WGS) entry which is preliminary data.</text>
</comment>
<evidence type="ECO:0000256" key="1">
    <source>
        <dbReference type="ARBA" id="ARBA00004651"/>
    </source>
</evidence>
<dbReference type="HOGENOM" id="CLU_039164_0_0_11"/>
<sequence length="450" mass="48354">MNDTKLNDVKPHQPQVEQSMRWLSVATAIAGISGFAVVIIPGRAFGKESTISIEFLAYWGLFFTITGIITGLTQETTRAVTTALETQKPRDNYDDSHGINPITTSTGKNLAQPIIIGLWIALVTMVTVIVVAPLWSPRILSQHNLVGIILMAVGLASYTVQATIAGLISASRLWNRYALLITLDSVSRMVLAIIAWIFGWKLVAFLVVTVLGAASWLVLVTFSSQVRETLRLRADVSTKQFLQRAGFAMAASGATAVLITGFPTLAKFTHPDVTPVGEVSVNVVSYGVILTRAPLLVPLQQFLSALVVRFVQHRNKPLRALSQPFLLIWSVGLLGSFAAWLIGPWLMVAVLGDAYVISGRSLALFTLGATCTASLMITGAAAMSIDKHQYYLWGWATATLVGICFLASPLSLENGAWLALCIGPLCGLVVHMVGIFTARTNSSSLSTSVA</sequence>
<proteinExistence type="predicted"/>
<name>C0DZU6_9CORY</name>
<dbReference type="PANTHER" id="PTHR30250">
    <property type="entry name" value="PST FAMILY PREDICTED COLANIC ACID TRANSPORTER"/>
    <property type="match status" value="1"/>
</dbReference>
<evidence type="ECO:0000313" key="8">
    <source>
        <dbReference type="Proteomes" id="UP000006247"/>
    </source>
</evidence>
<feature type="transmembrane region" description="Helical" evidence="6">
    <location>
        <begin position="320"/>
        <end position="342"/>
    </location>
</feature>
<feature type="transmembrane region" description="Helical" evidence="6">
    <location>
        <begin position="362"/>
        <end position="383"/>
    </location>
</feature>
<dbReference type="GO" id="GO:0005886">
    <property type="term" value="C:plasma membrane"/>
    <property type="evidence" value="ECO:0007669"/>
    <property type="project" value="UniProtKB-SubCell"/>
</dbReference>
<evidence type="ECO:0000313" key="7">
    <source>
        <dbReference type="EMBL" id="EEG28192.1"/>
    </source>
</evidence>
<evidence type="ECO:0000256" key="2">
    <source>
        <dbReference type="ARBA" id="ARBA00022475"/>
    </source>
</evidence>
<evidence type="ECO:0000256" key="5">
    <source>
        <dbReference type="ARBA" id="ARBA00023136"/>
    </source>
</evidence>
<evidence type="ECO:0000256" key="6">
    <source>
        <dbReference type="SAM" id="Phobius"/>
    </source>
</evidence>
<dbReference type="Proteomes" id="UP000006247">
    <property type="component" value="Unassembled WGS sequence"/>
</dbReference>
<feature type="transmembrane region" description="Helical" evidence="6">
    <location>
        <begin position="204"/>
        <end position="224"/>
    </location>
</feature>
<feature type="transmembrane region" description="Helical" evidence="6">
    <location>
        <begin position="177"/>
        <end position="198"/>
    </location>
</feature>
<organism evidence="7 8">
    <name type="scientific">Corynebacterium matruchotii ATCC 33806</name>
    <dbReference type="NCBI Taxonomy" id="566549"/>
    <lineage>
        <taxon>Bacteria</taxon>
        <taxon>Bacillati</taxon>
        <taxon>Actinomycetota</taxon>
        <taxon>Actinomycetes</taxon>
        <taxon>Mycobacteriales</taxon>
        <taxon>Corynebacteriaceae</taxon>
        <taxon>Corynebacterium</taxon>
    </lineage>
</organism>
<dbReference type="EMBL" id="ACEB01000003">
    <property type="protein sequence ID" value="EEG28192.1"/>
    <property type="molecule type" value="Genomic_DNA"/>
</dbReference>
<evidence type="ECO:0000256" key="3">
    <source>
        <dbReference type="ARBA" id="ARBA00022692"/>
    </source>
</evidence>
<dbReference type="PANTHER" id="PTHR30250:SF11">
    <property type="entry name" value="O-ANTIGEN TRANSPORTER-RELATED"/>
    <property type="match status" value="1"/>
</dbReference>
<keyword evidence="2" id="KW-1003">Cell membrane</keyword>
<keyword evidence="3 6" id="KW-0812">Transmembrane</keyword>
<feature type="transmembrane region" description="Helical" evidence="6">
    <location>
        <begin position="390"/>
        <end position="410"/>
    </location>
</feature>
<feature type="transmembrane region" description="Helical" evidence="6">
    <location>
        <begin position="286"/>
        <end position="308"/>
    </location>
</feature>
<dbReference type="AlphaFoldDB" id="C0DZU6"/>
<protein>
    <submittedName>
        <fullName evidence="7">Uncharacterized protein</fullName>
    </submittedName>
</protein>
<keyword evidence="4 6" id="KW-1133">Transmembrane helix</keyword>